<accession>A0A3P7V541</accession>
<dbReference type="AlphaFoldDB" id="A0A183FA22"/>
<evidence type="ECO:0000313" key="1">
    <source>
        <dbReference type="EMBL" id="VDO30184.1"/>
    </source>
</evidence>
<dbReference type="Proteomes" id="UP000050761">
    <property type="component" value="Unassembled WGS sequence"/>
</dbReference>
<keyword evidence="2" id="KW-1185">Reference proteome</keyword>
<organism evidence="2 3">
    <name type="scientific">Heligmosomoides polygyrus</name>
    <name type="common">Parasitic roundworm</name>
    <dbReference type="NCBI Taxonomy" id="6339"/>
    <lineage>
        <taxon>Eukaryota</taxon>
        <taxon>Metazoa</taxon>
        <taxon>Ecdysozoa</taxon>
        <taxon>Nematoda</taxon>
        <taxon>Chromadorea</taxon>
        <taxon>Rhabditida</taxon>
        <taxon>Rhabditina</taxon>
        <taxon>Rhabditomorpha</taxon>
        <taxon>Strongyloidea</taxon>
        <taxon>Heligmosomidae</taxon>
        <taxon>Heligmosomoides</taxon>
    </lineage>
</organism>
<proteinExistence type="predicted"/>
<protein>
    <submittedName>
        <fullName evidence="1 3">Uncharacterized protein</fullName>
    </submittedName>
</protein>
<gene>
    <name evidence="1" type="ORF">HPBE_LOCUS3015</name>
</gene>
<accession>A0A183FA22</accession>
<evidence type="ECO:0000313" key="2">
    <source>
        <dbReference type="Proteomes" id="UP000050761"/>
    </source>
</evidence>
<dbReference type="EMBL" id="UZAH01006027">
    <property type="protein sequence ID" value="VDO30184.1"/>
    <property type="molecule type" value="Genomic_DNA"/>
</dbReference>
<reference evidence="3" key="2">
    <citation type="submission" date="2019-09" db="UniProtKB">
        <authorList>
            <consortium name="WormBaseParasite"/>
        </authorList>
    </citation>
    <scope>IDENTIFICATION</scope>
</reference>
<reference evidence="1 2" key="1">
    <citation type="submission" date="2018-11" db="EMBL/GenBank/DDBJ databases">
        <authorList>
            <consortium name="Pathogen Informatics"/>
        </authorList>
    </citation>
    <scope>NUCLEOTIDE SEQUENCE [LARGE SCALE GENOMIC DNA]</scope>
</reference>
<evidence type="ECO:0000313" key="3">
    <source>
        <dbReference type="WBParaSite" id="HPBE_0000301401-mRNA-1"/>
    </source>
</evidence>
<sequence length="110" mass="11916">MLRCEVCPDGKGGDCTASGVLLSKIVCITFRPDDHRVAQDAGSAPIVSPSHPRVLQWITLARGIRGASYRSFSAFTKKSDQCIGGRPGVLLTSRRIQWVTDYVGKTGRPL</sequence>
<dbReference type="OrthoDB" id="5867472at2759"/>
<dbReference type="WBParaSite" id="HPBE_0000301401-mRNA-1">
    <property type="protein sequence ID" value="HPBE_0000301401-mRNA-1"/>
    <property type="gene ID" value="HPBE_0000301401"/>
</dbReference>
<name>A0A183FA22_HELPZ</name>